<dbReference type="InterPro" id="IPR011322">
    <property type="entry name" value="N-reg_PII-like_a/b"/>
</dbReference>
<keyword evidence="11" id="KW-0547">Nucleotide-binding</keyword>
<dbReference type="EMBL" id="JAUDZG010000001">
    <property type="protein sequence ID" value="KAK3310372.1"/>
    <property type="molecule type" value="Genomic_DNA"/>
</dbReference>
<keyword evidence="10" id="KW-0808">Transferase</keyword>
<keyword evidence="9" id="KW-0328">Glycosyltransferase</keyword>
<dbReference type="FunFam" id="3.40.190.10:FF:000082">
    <property type="entry name" value="ATP phosphoribosyltransferase"/>
    <property type="match status" value="1"/>
</dbReference>
<dbReference type="SUPFAM" id="SSF53850">
    <property type="entry name" value="Periplasmic binding protein-like II"/>
    <property type="match status" value="1"/>
</dbReference>
<keyword evidence="7" id="KW-0963">Cytoplasm</keyword>
<dbReference type="GO" id="GO:0003879">
    <property type="term" value="F:ATP phosphoribosyltransferase activity"/>
    <property type="evidence" value="ECO:0007669"/>
    <property type="project" value="UniProtKB-EC"/>
</dbReference>
<evidence type="ECO:0000256" key="1">
    <source>
        <dbReference type="ARBA" id="ARBA00000915"/>
    </source>
</evidence>
<feature type="domain" description="ATP phosphoribosyltransferase catalytic" evidence="14">
    <location>
        <begin position="63"/>
        <end position="255"/>
    </location>
</feature>
<evidence type="ECO:0000259" key="14">
    <source>
        <dbReference type="Pfam" id="PF01634"/>
    </source>
</evidence>
<dbReference type="InterPro" id="IPR020621">
    <property type="entry name" value="ATP-PRT_HisG_long"/>
</dbReference>
<comment type="pathway">
    <text evidence="3">Amino-acid biosynthesis; L-histidine biosynthesis; L-histidine from 5-phospho-alpha-D-ribose 1-diphosphate: step 1/9.</text>
</comment>
<evidence type="ECO:0000313" key="16">
    <source>
        <dbReference type="EMBL" id="KAK3310372.1"/>
    </source>
</evidence>
<dbReference type="FunFam" id="3.30.70.120:FF:000003">
    <property type="entry name" value="ATP phosphoribosyltransferase"/>
    <property type="match status" value="1"/>
</dbReference>
<dbReference type="InterPro" id="IPR013115">
    <property type="entry name" value="HisG_C"/>
</dbReference>
<dbReference type="GeneID" id="87882975"/>
<evidence type="ECO:0000256" key="5">
    <source>
        <dbReference type="ARBA" id="ARBA00011946"/>
    </source>
</evidence>
<dbReference type="NCBIfam" id="TIGR00070">
    <property type="entry name" value="hisG"/>
    <property type="match status" value="1"/>
</dbReference>
<dbReference type="InterPro" id="IPR018198">
    <property type="entry name" value="ATP_PRibTrfase_CS"/>
</dbReference>
<keyword evidence="12" id="KW-0067">ATP-binding</keyword>
<evidence type="ECO:0000256" key="4">
    <source>
        <dbReference type="ARBA" id="ARBA00009372"/>
    </source>
</evidence>
<proteinExistence type="inferred from homology"/>
<keyword evidence="8" id="KW-0028">Amino-acid biosynthesis</keyword>
<keyword evidence="13" id="KW-0368">Histidine biosynthesis</keyword>
<comment type="caution">
    <text evidence="16">The sequence shown here is derived from an EMBL/GenBank/DDBJ whole genome shotgun (WGS) entry which is preliminary data.</text>
</comment>
<dbReference type="SUPFAM" id="SSF54913">
    <property type="entry name" value="GlnB-like"/>
    <property type="match status" value="1"/>
</dbReference>
<dbReference type="GO" id="GO:0005737">
    <property type="term" value="C:cytoplasm"/>
    <property type="evidence" value="ECO:0007669"/>
    <property type="project" value="UniProtKB-SubCell"/>
</dbReference>
<evidence type="ECO:0000256" key="9">
    <source>
        <dbReference type="ARBA" id="ARBA00022676"/>
    </source>
</evidence>
<comment type="similarity">
    <text evidence="4">Belongs to the ATP phosphoribosyltransferase family.</text>
</comment>
<reference evidence="16" key="2">
    <citation type="submission" date="2023-06" db="EMBL/GenBank/DDBJ databases">
        <authorList>
            <consortium name="Lawrence Berkeley National Laboratory"/>
            <person name="Mondo S.J."/>
            <person name="Hensen N."/>
            <person name="Bonometti L."/>
            <person name="Westerberg I."/>
            <person name="Brannstrom I.O."/>
            <person name="Guillou S."/>
            <person name="Cros-Aarteil S."/>
            <person name="Calhoun S."/>
            <person name="Haridas S."/>
            <person name="Kuo A."/>
            <person name="Pangilinan J."/>
            <person name="Riley R."/>
            <person name="Labutti K."/>
            <person name="Andreopoulos B."/>
            <person name="Lipzen A."/>
            <person name="Chen C."/>
            <person name="Yanf M."/>
            <person name="Daum C."/>
            <person name="Ng V."/>
            <person name="Clum A."/>
            <person name="Steindorff A."/>
            <person name="Ohm R."/>
            <person name="Martin F."/>
            <person name="Silar P."/>
            <person name="Natvig D."/>
            <person name="Lalanne C."/>
            <person name="Gautier V."/>
            <person name="Ament-Velasquez S.L."/>
            <person name="Kruys A."/>
            <person name="Hutchinson M.I."/>
            <person name="Powell A.J."/>
            <person name="Barry K."/>
            <person name="Miller A.N."/>
            <person name="Grigoriev I.V."/>
            <person name="Debuchy R."/>
            <person name="Gladieux P."/>
            <person name="Thoren M.H."/>
            <person name="Johannesson H."/>
        </authorList>
    </citation>
    <scope>NUCLEOTIDE SEQUENCE</scope>
    <source>
        <strain evidence="16">CBS 333.67</strain>
    </source>
</reference>
<evidence type="ECO:0000256" key="3">
    <source>
        <dbReference type="ARBA" id="ARBA00004667"/>
    </source>
</evidence>
<evidence type="ECO:0000256" key="6">
    <source>
        <dbReference type="ARBA" id="ARBA00020998"/>
    </source>
</evidence>
<evidence type="ECO:0000259" key="15">
    <source>
        <dbReference type="Pfam" id="PF08029"/>
    </source>
</evidence>
<evidence type="ECO:0000256" key="11">
    <source>
        <dbReference type="ARBA" id="ARBA00022741"/>
    </source>
</evidence>
<evidence type="ECO:0000256" key="12">
    <source>
        <dbReference type="ARBA" id="ARBA00022840"/>
    </source>
</evidence>
<dbReference type="PANTHER" id="PTHR21403:SF8">
    <property type="entry name" value="ATP PHOSPHORIBOSYLTRANSFERASE"/>
    <property type="match status" value="1"/>
</dbReference>
<dbReference type="Proteomes" id="UP001273166">
    <property type="component" value="Unassembled WGS sequence"/>
</dbReference>
<name>A0AAJ0H203_9PEZI</name>
<dbReference type="GO" id="GO:0000105">
    <property type="term" value="P:L-histidine biosynthetic process"/>
    <property type="evidence" value="ECO:0007669"/>
    <property type="project" value="UniProtKB-KW"/>
</dbReference>
<dbReference type="AlphaFoldDB" id="A0AAJ0H203"/>
<dbReference type="FunFam" id="3.40.190.10:FF:000123">
    <property type="entry name" value="HIS1p ATP phosphoribosyltransferase"/>
    <property type="match status" value="1"/>
</dbReference>
<evidence type="ECO:0000256" key="8">
    <source>
        <dbReference type="ARBA" id="ARBA00022605"/>
    </source>
</evidence>
<dbReference type="EC" id="2.4.2.17" evidence="5"/>
<comment type="catalytic activity">
    <reaction evidence="1">
        <text>1-(5-phospho-beta-D-ribosyl)-ATP + diphosphate = 5-phospho-alpha-D-ribose 1-diphosphate + ATP</text>
        <dbReference type="Rhea" id="RHEA:18473"/>
        <dbReference type="ChEBI" id="CHEBI:30616"/>
        <dbReference type="ChEBI" id="CHEBI:33019"/>
        <dbReference type="ChEBI" id="CHEBI:58017"/>
        <dbReference type="ChEBI" id="CHEBI:73183"/>
        <dbReference type="EC" id="2.4.2.17"/>
    </reaction>
</comment>
<evidence type="ECO:0000256" key="2">
    <source>
        <dbReference type="ARBA" id="ARBA00004496"/>
    </source>
</evidence>
<accession>A0AAJ0H203</accession>
<evidence type="ECO:0000256" key="10">
    <source>
        <dbReference type="ARBA" id="ARBA00022679"/>
    </source>
</evidence>
<evidence type="ECO:0000256" key="7">
    <source>
        <dbReference type="ARBA" id="ARBA00022490"/>
    </source>
</evidence>
<dbReference type="PROSITE" id="PS01316">
    <property type="entry name" value="ATP_P_PHORIBOSYLTR"/>
    <property type="match status" value="1"/>
</dbReference>
<keyword evidence="17" id="KW-1185">Reference proteome</keyword>
<dbReference type="Gene3D" id="3.30.70.120">
    <property type="match status" value="1"/>
</dbReference>
<sequence length="337" mass="36238">MSQELIRLESLEGRLLFAVPKKGRLLQASLNLLEGADIQFRRENRLDIALVKNLPIALVFLPAADIPTFVGEGRVDLGITGYDQVQEHDAGVRALARARRMSNEWDPNSAANGKPQGCETVMDLSFGACRLQVQVPAKGEYSQGKDLIGKNIGTSFVHLATEYFARLEMESEGVTDAAKFEGRKLRTKIIELSGSVEAACALGVADGIVDLVESGETMRAAGLKAIDTVVDSSAILIKSKAPSNPALVDLIASRIGGVITAQKYVLCQYNVPRVKLPEATKITPGKRAATVTSLDEEGWVAVSAMVEKKRIAPVMDDLVTVGATDILVLDIHNTRSS</sequence>
<dbReference type="Pfam" id="PF01634">
    <property type="entry name" value="HisG"/>
    <property type="match status" value="1"/>
</dbReference>
<dbReference type="InterPro" id="IPR001348">
    <property type="entry name" value="ATP_PRibTrfase_HisG"/>
</dbReference>
<feature type="domain" description="Histidine biosynthesis HisG C-terminal" evidence="15">
    <location>
        <begin position="261"/>
        <end position="333"/>
    </location>
</feature>
<comment type="subcellular location">
    <subcellularLocation>
        <location evidence="2">Cytoplasm</location>
    </subcellularLocation>
</comment>
<dbReference type="PANTHER" id="PTHR21403">
    <property type="entry name" value="ATP PHOSPHORIBOSYLTRANSFERASE ATP-PRTASE"/>
    <property type="match status" value="1"/>
</dbReference>
<dbReference type="InterPro" id="IPR015867">
    <property type="entry name" value="N-reg_PII/ATP_PRibTrfase_C"/>
</dbReference>
<dbReference type="GO" id="GO:0000287">
    <property type="term" value="F:magnesium ion binding"/>
    <property type="evidence" value="ECO:0007669"/>
    <property type="project" value="InterPro"/>
</dbReference>
<dbReference type="NCBIfam" id="TIGR03455">
    <property type="entry name" value="HisG_C-term"/>
    <property type="match status" value="1"/>
</dbReference>
<dbReference type="InterPro" id="IPR013820">
    <property type="entry name" value="ATP_PRibTrfase_cat"/>
</dbReference>
<evidence type="ECO:0000256" key="13">
    <source>
        <dbReference type="ARBA" id="ARBA00023102"/>
    </source>
</evidence>
<dbReference type="RefSeq" id="XP_062726152.1">
    <property type="nucleotide sequence ID" value="XM_062864146.1"/>
</dbReference>
<dbReference type="Gene3D" id="3.40.190.10">
    <property type="entry name" value="Periplasmic binding protein-like II"/>
    <property type="match status" value="2"/>
</dbReference>
<dbReference type="GO" id="GO:0005524">
    <property type="term" value="F:ATP binding"/>
    <property type="evidence" value="ECO:0007669"/>
    <property type="project" value="UniProtKB-KW"/>
</dbReference>
<gene>
    <name evidence="16" type="ORF">B0T15DRAFT_35571</name>
</gene>
<dbReference type="Pfam" id="PF08029">
    <property type="entry name" value="HisG_C"/>
    <property type="match status" value="1"/>
</dbReference>
<reference evidence="16" key="1">
    <citation type="journal article" date="2023" name="Mol. Phylogenet. Evol.">
        <title>Genome-scale phylogeny and comparative genomics of the fungal order Sordariales.</title>
        <authorList>
            <person name="Hensen N."/>
            <person name="Bonometti L."/>
            <person name="Westerberg I."/>
            <person name="Brannstrom I.O."/>
            <person name="Guillou S."/>
            <person name="Cros-Aarteil S."/>
            <person name="Calhoun S."/>
            <person name="Haridas S."/>
            <person name="Kuo A."/>
            <person name="Mondo S."/>
            <person name="Pangilinan J."/>
            <person name="Riley R."/>
            <person name="LaButti K."/>
            <person name="Andreopoulos B."/>
            <person name="Lipzen A."/>
            <person name="Chen C."/>
            <person name="Yan M."/>
            <person name="Daum C."/>
            <person name="Ng V."/>
            <person name="Clum A."/>
            <person name="Steindorff A."/>
            <person name="Ohm R.A."/>
            <person name="Martin F."/>
            <person name="Silar P."/>
            <person name="Natvig D.O."/>
            <person name="Lalanne C."/>
            <person name="Gautier V."/>
            <person name="Ament-Velasquez S.L."/>
            <person name="Kruys A."/>
            <person name="Hutchinson M.I."/>
            <person name="Powell A.J."/>
            <person name="Barry K."/>
            <person name="Miller A.N."/>
            <person name="Grigoriev I.V."/>
            <person name="Debuchy R."/>
            <person name="Gladieux P."/>
            <person name="Hiltunen Thoren M."/>
            <person name="Johannesson H."/>
        </authorList>
    </citation>
    <scope>NUCLEOTIDE SEQUENCE</scope>
    <source>
        <strain evidence="16">CBS 333.67</strain>
    </source>
</reference>
<evidence type="ECO:0000313" key="17">
    <source>
        <dbReference type="Proteomes" id="UP001273166"/>
    </source>
</evidence>
<dbReference type="HAMAP" id="MF_00079">
    <property type="entry name" value="HisG_Long"/>
    <property type="match status" value="1"/>
</dbReference>
<organism evidence="16 17">
    <name type="scientific">Chaetomium strumarium</name>
    <dbReference type="NCBI Taxonomy" id="1170767"/>
    <lineage>
        <taxon>Eukaryota</taxon>
        <taxon>Fungi</taxon>
        <taxon>Dikarya</taxon>
        <taxon>Ascomycota</taxon>
        <taxon>Pezizomycotina</taxon>
        <taxon>Sordariomycetes</taxon>
        <taxon>Sordariomycetidae</taxon>
        <taxon>Sordariales</taxon>
        <taxon>Chaetomiaceae</taxon>
        <taxon>Chaetomium</taxon>
    </lineage>
</organism>
<protein>
    <recommendedName>
        <fullName evidence="6">ATP phosphoribosyltransferase</fullName>
        <ecNumber evidence="5">2.4.2.17</ecNumber>
    </recommendedName>
</protein>